<dbReference type="InterPro" id="IPR002541">
    <property type="entry name" value="Cyt_c_assembly"/>
</dbReference>
<evidence type="ECO:0000313" key="9">
    <source>
        <dbReference type="Proteomes" id="UP000176915"/>
    </source>
</evidence>
<accession>A0A1F5SV64</accession>
<evidence type="ECO:0000259" key="7">
    <source>
        <dbReference type="Pfam" id="PF01578"/>
    </source>
</evidence>
<dbReference type="PANTHER" id="PTHR30071:SF1">
    <property type="entry name" value="CYTOCHROME B_B6 PROTEIN-RELATED"/>
    <property type="match status" value="1"/>
</dbReference>
<feature type="transmembrane region" description="Helical" evidence="6">
    <location>
        <begin position="175"/>
        <end position="196"/>
    </location>
</feature>
<feature type="transmembrane region" description="Helical" evidence="6">
    <location>
        <begin position="39"/>
        <end position="59"/>
    </location>
</feature>
<keyword evidence="4 6" id="KW-1133">Transmembrane helix</keyword>
<evidence type="ECO:0000256" key="5">
    <source>
        <dbReference type="ARBA" id="ARBA00023136"/>
    </source>
</evidence>
<feature type="transmembrane region" description="Helical" evidence="6">
    <location>
        <begin position="6"/>
        <end position="27"/>
    </location>
</feature>
<feature type="transmembrane region" description="Helical" evidence="6">
    <location>
        <begin position="236"/>
        <end position="259"/>
    </location>
</feature>
<dbReference type="NCBIfam" id="TIGR03144">
    <property type="entry name" value="cytochr_II_ccsB"/>
    <property type="match status" value="1"/>
</dbReference>
<dbReference type="EMBL" id="MFFY01000044">
    <property type="protein sequence ID" value="OGF30625.1"/>
    <property type="molecule type" value="Genomic_DNA"/>
</dbReference>
<evidence type="ECO:0000256" key="2">
    <source>
        <dbReference type="ARBA" id="ARBA00022692"/>
    </source>
</evidence>
<feature type="transmembrane region" description="Helical" evidence="6">
    <location>
        <begin position="211"/>
        <end position="229"/>
    </location>
</feature>
<evidence type="ECO:0000256" key="6">
    <source>
        <dbReference type="SAM" id="Phobius"/>
    </source>
</evidence>
<sequence length="267" mass="29471">MLNIEANFLIFAASAYFAAMIAGFLFIAFKKAMLDRSAILFLVVGLILHTISLGARISASGRLPFANLYESMTSFAWGIALIILIVNYIYNVKAAATAAAPIAFLAALYASTLNKAIEPLMPALQSNWLLAHVGVAIVAYGIFAVSFGTAVLYLVKDKYKARWLPAKEKLDELTYSLIAFAFPFMILVIITGAVWAEQAWGTYWSWDPKETWSLITTLIYLGYLHARLVMGWQGKIAAWFAVIGFLAVIFTYLGVSFLFSGLHSYTQ</sequence>
<gene>
    <name evidence="8" type="ORF">A3H09_03190</name>
</gene>
<reference evidence="8 9" key="1">
    <citation type="journal article" date="2016" name="Nat. Commun.">
        <title>Thousands of microbial genomes shed light on interconnected biogeochemical processes in an aquifer system.</title>
        <authorList>
            <person name="Anantharaman K."/>
            <person name="Brown C.T."/>
            <person name="Hug L.A."/>
            <person name="Sharon I."/>
            <person name="Castelle C.J."/>
            <person name="Probst A.J."/>
            <person name="Thomas B.C."/>
            <person name="Singh A."/>
            <person name="Wilkins M.J."/>
            <person name="Karaoz U."/>
            <person name="Brodie E.L."/>
            <person name="Williams K.H."/>
            <person name="Hubbard S.S."/>
            <person name="Banfield J.F."/>
        </authorList>
    </citation>
    <scope>NUCLEOTIDE SEQUENCE [LARGE SCALE GENOMIC DNA]</scope>
</reference>
<dbReference type="Proteomes" id="UP000176915">
    <property type="component" value="Unassembled WGS sequence"/>
</dbReference>
<comment type="caution">
    <text evidence="8">The sequence shown here is derived from an EMBL/GenBank/DDBJ whole genome shotgun (WGS) entry which is preliminary data.</text>
</comment>
<keyword evidence="2 6" id="KW-0812">Transmembrane</keyword>
<feature type="transmembrane region" description="Helical" evidence="6">
    <location>
        <begin position="71"/>
        <end position="90"/>
    </location>
</feature>
<dbReference type="InterPro" id="IPR017562">
    <property type="entry name" value="Cyt_c_biogenesis_CcsA"/>
</dbReference>
<organism evidence="8 9">
    <name type="scientific">Candidatus Falkowbacteria bacterium RIFCSPLOWO2_12_FULL_45_13</name>
    <dbReference type="NCBI Taxonomy" id="1797991"/>
    <lineage>
        <taxon>Bacteria</taxon>
        <taxon>Candidatus Falkowiibacteriota</taxon>
    </lineage>
</organism>
<evidence type="ECO:0000256" key="3">
    <source>
        <dbReference type="ARBA" id="ARBA00022748"/>
    </source>
</evidence>
<evidence type="ECO:0000256" key="1">
    <source>
        <dbReference type="ARBA" id="ARBA00004141"/>
    </source>
</evidence>
<dbReference type="Pfam" id="PF01578">
    <property type="entry name" value="Cytochrom_C_asm"/>
    <property type="match status" value="1"/>
</dbReference>
<dbReference type="GO" id="GO:0005886">
    <property type="term" value="C:plasma membrane"/>
    <property type="evidence" value="ECO:0007669"/>
    <property type="project" value="TreeGrafter"/>
</dbReference>
<dbReference type="AlphaFoldDB" id="A0A1F5SV64"/>
<proteinExistence type="predicted"/>
<protein>
    <submittedName>
        <fullName evidence="8">C-type cytochrome biogenesis protein CcsB</fullName>
    </submittedName>
</protein>
<dbReference type="GO" id="GO:0017004">
    <property type="term" value="P:cytochrome complex assembly"/>
    <property type="evidence" value="ECO:0007669"/>
    <property type="project" value="UniProtKB-KW"/>
</dbReference>
<dbReference type="PANTHER" id="PTHR30071">
    <property type="entry name" value="HEME EXPORTER PROTEIN C"/>
    <property type="match status" value="1"/>
</dbReference>
<keyword evidence="3" id="KW-0201">Cytochrome c-type biogenesis</keyword>
<keyword evidence="5 6" id="KW-0472">Membrane</keyword>
<comment type="subcellular location">
    <subcellularLocation>
        <location evidence="1">Membrane</location>
        <topology evidence="1">Multi-pass membrane protein</topology>
    </subcellularLocation>
</comment>
<name>A0A1F5SV64_9BACT</name>
<evidence type="ECO:0000256" key="4">
    <source>
        <dbReference type="ARBA" id="ARBA00022989"/>
    </source>
</evidence>
<evidence type="ECO:0000313" key="8">
    <source>
        <dbReference type="EMBL" id="OGF30625.1"/>
    </source>
</evidence>
<feature type="transmembrane region" description="Helical" evidence="6">
    <location>
        <begin position="97"/>
        <end position="117"/>
    </location>
</feature>
<dbReference type="GO" id="GO:0020037">
    <property type="term" value="F:heme binding"/>
    <property type="evidence" value="ECO:0007669"/>
    <property type="project" value="InterPro"/>
</dbReference>
<feature type="transmembrane region" description="Helical" evidence="6">
    <location>
        <begin position="129"/>
        <end position="155"/>
    </location>
</feature>
<feature type="domain" description="Cytochrome c assembly protein" evidence="7">
    <location>
        <begin position="66"/>
        <end position="263"/>
    </location>
</feature>
<dbReference type="InterPro" id="IPR045062">
    <property type="entry name" value="Cyt_c_biogenesis_CcsA/CcmC"/>
</dbReference>